<keyword evidence="2" id="KW-0472">Membrane</keyword>
<dbReference type="Pfam" id="PF23317">
    <property type="entry name" value="YVC1_C"/>
    <property type="match status" value="1"/>
</dbReference>
<dbReference type="InterPro" id="IPR056337">
    <property type="entry name" value="LHD_YVC1"/>
</dbReference>
<dbReference type="PANTHER" id="PTHR35859">
    <property type="entry name" value="NONSELECTIVE CATION CHANNEL PROTEIN"/>
    <property type="match status" value="1"/>
</dbReference>
<evidence type="ECO:0000313" key="5">
    <source>
        <dbReference type="EMBL" id="KAF9442105.1"/>
    </source>
</evidence>
<comment type="caution">
    <text evidence="5">The sequence shown here is derived from an EMBL/GenBank/DDBJ whole genome shotgun (WGS) entry which is preliminary data.</text>
</comment>
<dbReference type="EMBL" id="MU151703">
    <property type="protein sequence ID" value="KAF9442105.1"/>
    <property type="molecule type" value="Genomic_DNA"/>
</dbReference>
<evidence type="ECO:0000259" key="4">
    <source>
        <dbReference type="Pfam" id="PF23317"/>
    </source>
</evidence>
<gene>
    <name evidence="5" type="ORF">P691DRAFT_811368</name>
</gene>
<dbReference type="Proteomes" id="UP000807342">
    <property type="component" value="Unassembled WGS sequence"/>
</dbReference>
<evidence type="ECO:0000259" key="3">
    <source>
        <dbReference type="Pfam" id="PF23190"/>
    </source>
</evidence>
<feature type="region of interest" description="Disordered" evidence="1">
    <location>
        <begin position="608"/>
        <end position="671"/>
    </location>
</feature>
<reference evidence="5" key="1">
    <citation type="submission" date="2020-11" db="EMBL/GenBank/DDBJ databases">
        <authorList>
            <consortium name="DOE Joint Genome Institute"/>
            <person name="Ahrendt S."/>
            <person name="Riley R."/>
            <person name="Andreopoulos W."/>
            <person name="Labutti K."/>
            <person name="Pangilinan J."/>
            <person name="Ruiz-Duenas F.J."/>
            <person name="Barrasa J.M."/>
            <person name="Sanchez-Garcia M."/>
            <person name="Camarero S."/>
            <person name="Miyauchi S."/>
            <person name="Serrano A."/>
            <person name="Linde D."/>
            <person name="Babiker R."/>
            <person name="Drula E."/>
            <person name="Ayuso-Fernandez I."/>
            <person name="Pacheco R."/>
            <person name="Padilla G."/>
            <person name="Ferreira P."/>
            <person name="Barriuso J."/>
            <person name="Kellner H."/>
            <person name="Castanera R."/>
            <person name="Alfaro M."/>
            <person name="Ramirez L."/>
            <person name="Pisabarro A.G."/>
            <person name="Kuo A."/>
            <person name="Tritt A."/>
            <person name="Lipzen A."/>
            <person name="He G."/>
            <person name="Yan M."/>
            <person name="Ng V."/>
            <person name="Cullen D."/>
            <person name="Martin F."/>
            <person name="Rosso M.-N."/>
            <person name="Henrissat B."/>
            <person name="Hibbett D."/>
            <person name="Martinez A.T."/>
            <person name="Grigoriev I.V."/>
        </authorList>
    </citation>
    <scope>NUCLEOTIDE SEQUENCE</scope>
    <source>
        <strain evidence="5">MF-IS2</strain>
    </source>
</reference>
<feature type="transmembrane region" description="Helical" evidence="2">
    <location>
        <begin position="235"/>
        <end position="253"/>
    </location>
</feature>
<feature type="transmembrane region" description="Helical" evidence="2">
    <location>
        <begin position="324"/>
        <end position="348"/>
    </location>
</feature>
<evidence type="ECO:0000256" key="1">
    <source>
        <dbReference type="SAM" id="MobiDB-lite"/>
    </source>
</evidence>
<organism evidence="5 6">
    <name type="scientific">Macrolepiota fuliginosa MF-IS2</name>
    <dbReference type="NCBI Taxonomy" id="1400762"/>
    <lineage>
        <taxon>Eukaryota</taxon>
        <taxon>Fungi</taxon>
        <taxon>Dikarya</taxon>
        <taxon>Basidiomycota</taxon>
        <taxon>Agaricomycotina</taxon>
        <taxon>Agaricomycetes</taxon>
        <taxon>Agaricomycetidae</taxon>
        <taxon>Agaricales</taxon>
        <taxon>Agaricineae</taxon>
        <taxon>Agaricaceae</taxon>
        <taxon>Macrolepiota</taxon>
    </lineage>
</organism>
<sequence>MDPEQASLAALLAPTPENLASVKVFPLIPALKKDVTKTIDSALSWDQLTASDINFAIVRPLVSKYARLRNMAVVYACLVVRSYFLAQSETDLAFAGVMLSRASLCEILAMKLLSHFASNYIQLIAVLTTAWNPLAGATREVVQEVKHAIHSKHDLETAQTAIEMAISTKAKAFLASTVTQKVVNDIYSGNVVFSIYATRSILADNYKPRAIQIYDVRNAPFLNHYRLRVPRYKTILEFLNFTVLMLTFVLCLANKDKAQLTFWEVAFIVIGSAFALEEYTASTENGWYLYIANMWNAFDFTFIAIFLIYLGLRIQGLHNADLNASSMAFDVLACGACILFPRLVFFAVSNHVFILSLRAMIVQFVFFVGIAAICFSGMLFTLWTLAQDQIPLPDQKPWTVRSIAWLIVQIWFGNTYLSFNQASSFHPVFGPILMTIFAALSNTLLLTILISILSNTVARIDANATQEYLFQFAISTIEGVKSDALFSYQPPFNILAFLILKPASWFLSPRALHSANVFLIKVTSLPQLIAITVYEKHLASGQKFRQTSQGAAQSLFQSLPRHIKNMPLVEALVGSSNNDLYDAIFDMNINDDDIDIFAEFDDEDERPILKSVHSRENVSTSGNGTTDSIWGPSSSNPATPRRRTPRAKSATRLTINPNYSPKGSPRNRVQSALPSMTPATAAEQKLTGEGYGAVATGSALLSRPDDFRFPTGMGDEYGYGNGNSEMKSPLERFYSQRSRVGSAVGGPMALMTSAEANASVRRIETLLGEVKELPVRALKEEMKELQERQARIENLLLTLTRGMRNELHRHDTI</sequence>
<feature type="domain" description="YVC1 N-terminal linker helical" evidence="3">
    <location>
        <begin position="25"/>
        <end position="194"/>
    </location>
</feature>
<feature type="transmembrane region" description="Helical" evidence="2">
    <location>
        <begin position="360"/>
        <end position="386"/>
    </location>
</feature>
<name>A0A9P6BY36_9AGAR</name>
<keyword evidence="6" id="KW-1185">Reference proteome</keyword>
<feature type="transmembrane region" description="Helical" evidence="2">
    <location>
        <begin position="398"/>
        <end position="417"/>
    </location>
</feature>
<protein>
    <recommendedName>
        <fullName evidence="7">Receptor-activated Ca2+-permeable cation channel</fullName>
    </recommendedName>
</protein>
<dbReference type="Pfam" id="PF23190">
    <property type="entry name" value="LHD_TRPY1"/>
    <property type="match status" value="1"/>
</dbReference>
<dbReference type="AlphaFoldDB" id="A0A9P6BY36"/>
<evidence type="ECO:0000256" key="2">
    <source>
        <dbReference type="SAM" id="Phobius"/>
    </source>
</evidence>
<dbReference type="InterPro" id="IPR052971">
    <property type="entry name" value="TRP_calcium_channel"/>
</dbReference>
<feature type="transmembrane region" description="Helical" evidence="2">
    <location>
        <begin position="260"/>
        <end position="276"/>
    </location>
</feature>
<feature type="transmembrane region" description="Helical" evidence="2">
    <location>
        <begin position="429"/>
        <end position="453"/>
    </location>
</feature>
<feature type="compositionally biased region" description="Polar residues" evidence="1">
    <location>
        <begin position="617"/>
        <end position="628"/>
    </location>
</feature>
<keyword evidence="2" id="KW-0812">Transmembrane</keyword>
<accession>A0A9P6BY36</accession>
<dbReference type="InterPro" id="IPR056336">
    <property type="entry name" value="YVC1_C"/>
</dbReference>
<feature type="domain" description="Calcium channel YVC1-like C-terminal transmembrane" evidence="4">
    <location>
        <begin position="241"/>
        <end position="538"/>
    </location>
</feature>
<dbReference type="OrthoDB" id="2373987at2759"/>
<keyword evidence="2" id="KW-1133">Transmembrane helix</keyword>
<proteinExistence type="predicted"/>
<evidence type="ECO:0008006" key="7">
    <source>
        <dbReference type="Google" id="ProtNLM"/>
    </source>
</evidence>
<dbReference type="PANTHER" id="PTHR35859:SF1">
    <property type="entry name" value="NONSELECTIVE CATION CHANNEL PROTEIN"/>
    <property type="match status" value="1"/>
</dbReference>
<feature type="transmembrane region" description="Helical" evidence="2">
    <location>
        <begin position="288"/>
        <end position="312"/>
    </location>
</feature>
<evidence type="ECO:0000313" key="6">
    <source>
        <dbReference type="Proteomes" id="UP000807342"/>
    </source>
</evidence>
<feature type="compositionally biased region" description="Polar residues" evidence="1">
    <location>
        <begin position="653"/>
        <end position="671"/>
    </location>
</feature>